<name>A0ABV6L710_9SPHI</name>
<accession>A0ABV6L710</accession>
<evidence type="ECO:0000313" key="2">
    <source>
        <dbReference type="Proteomes" id="UP001589828"/>
    </source>
</evidence>
<proteinExistence type="predicted"/>
<comment type="caution">
    <text evidence="1">The sequence shown here is derived from an EMBL/GenBank/DDBJ whole genome shotgun (WGS) entry which is preliminary data.</text>
</comment>
<reference evidence="1 2" key="1">
    <citation type="submission" date="2024-09" db="EMBL/GenBank/DDBJ databases">
        <authorList>
            <person name="Sun Q."/>
            <person name="Mori K."/>
        </authorList>
    </citation>
    <scope>NUCLEOTIDE SEQUENCE [LARGE SCALE GENOMIC DNA]</scope>
    <source>
        <strain evidence="1 2">NCAIM B.02415</strain>
    </source>
</reference>
<organism evidence="1 2">
    <name type="scientific">Mucilaginibacter angelicae</name>
    <dbReference type="NCBI Taxonomy" id="869718"/>
    <lineage>
        <taxon>Bacteria</taxon>
        <taxon>Pseudomonadati</taxon>
        <taxon>Bacteroidota</taxon>
        <taxon>Sphingobacteriia</taxon>
        <taxon>Sphingobacteriales</taxon>
        <taxon>Sphingobacteriaceae</taxon>
        <taxon>Mucilaginibacter</taxon>
    </lineage>
</organism>
<evidence type="ECO:0000313" key="1">
    <source>
        <dbReference type="EMBL" id="MFC0515259.1"/>
    </source>
</evidence>
<protein>
    <submittedName>
        <fullName evidence="1">Uncharacterized protein</fullName>
    </submittedName>
</protein>
<dbReference type="Proteomes" id="UP001589828">
    <property type="component" value="Unassembled WGS sequence"/>
</dbReference>
<gene>
    <name evidence="1" type="ORF">ACFFGT_13655</name>
</gene>
<dbReference type="EMBL" id="JBHLTS010000022">
    <property type="protein sequence ID" value="MFC0515259.1"/>
    <property type="molecule type" value="Genomic_DNA"/>
</dbReference>
<keyword evidence="2" id="KW-1185">Reference proteome</keyword>
<sequence length="71" mass="8215">MAQDIPLDSILKKGKMTRKPWLMTPTERADWLIKMQNEAKEYLFSIGQPLVYKKDGHFLAEYADGSTKVLK</sequence>
<dbReference type="RefSeq" id="WP_377023094.1">
    <property type="nucleotide sequence ID" value="NZ_JBHLTS010000022.1"/>
</dbReference>